<dbReference type="STRING" id="273678.RS84_02282"/>
<dbReference type="AlphaFoldDB" id="A0A0M2HSN1"/>
<evidence type="ECO:0000313" key="3">
    <source>
        <dbReference type="EMBL" id="KJL47488.1"/>
    </source>
</evidence>
<dbReference type="InterPro" id="IPR003812">
    <property type="entry name" value="Fido"/>
</dbReference>
<organism evidence="3 4">
    <name type="scientific">Microbacterium hydrocarbonoxydans</name>
    <dbReference type="NCBI Taxonomy" id="273678"/>
    <lineage>
        <taxon>Bacteria</taxon>
        <taxon>Bacillati</taxon>
        <taxon>Actinomycetota</taxon>
        <taxon>Actinomycetes</taxon>
        <taxon>Micrococcales</taxon>
        <taxon>Microbacteriaceae</taxon>
        <taxon>Microbacterium</taxon>
    </lineage>
</organism>
<feature type="active site" evidence="1">
    <location>
        <position position="184"/>
    </location>
</feature>
<dbReference type="OrthoDB" id="9813719at2"/>
<dbReference type="PANTHER" id="PTHR13504">
    <property type="entry name" value="FIDO DOMAIN-CONTAINING PROTEIN DDB_G0283145"/>
    <property type="match status" value="1"/>
</dbReference>
<accession>A0A0M2HSN1</accession>
<feature type="domain" description="Fido" evidence="2">
    <location>
        <begin position="102"/>
        <end position="252"/>
    </location>
</feature>
<dbReference type="PATRIC" id="fig|273678.4.peg.2284"/>
<comment type="caution">
    <text evidence="3">The sequence shown here is derived from an EMBL/GenBank/DDBJ whole genome shotgun (WGS) entry which is preliminary data.</text>
</comment>
<protein>
    <submittedName>
        <fullName evidence="3">Fic/DOC family protein</fullName>
    </submittedName>
</protein>
<dbReference type="RefSeq" id="WP_045257873.1">
    <property type="nucleotide sequence ID" value="NZ_JYJB01000009.1"/>
</dbReference>
<dbReference type="PANTHER" id="PTHR13504:SF38">
    <property type="entry name" value="FIDO DOMAIN-CONTAINING PROTEIN"/>
    <property type="match status" value="1"/>
</dbReference>
<proteinExistence type="predicted"/>
<sequence length="374" mass="41422">MTKYALPRLDFSSDLVATLFEVERLRSYIGSGDIPIDTYVELHQLFDTVMSVISARIEGNHTTVYDALEQIDHAAPSDSLREIRNIAATARFIDTQDPAQPLTHAFIRELHSSTVRGLVREGDPNPGSYREVDVAITNSAHTPPSWVLVHAEMTELLDFANAERPPHEQMLQVALAHHRLVWIHPFRNGNGRVSRLFTYAMLRRTIFASGGHSSLNPTAVFGNDREAYIAALEAADDLSEQGTTTWISFFARGLRDDLARLNTFEKSEYVNEELIRPALGNLRRDGVISSEEEKALNLVASLGVVKAGDLQSALPGSPSVRSRAIGSLIARGLLTQADEGPRFYRLVLSSGPLAPRLVRRLDALGYLPRMLSDD</sequence>
<dbReference type="InterPro" id="IPR040198">
    <property type="entry name" value="Fido_containing"/>
</dbReference>
<dbReference type="EMBL" id="JYJB01000009">
    <property type="protein sequence ID" value="KJL47488.1"/>
    <property type="molecule type" value="Genomic_DNA"/>
</dbReference>
<evidence type="ECO:0000313" key="4">
    <source>
        <dbReference type="Proteomes" id="UP000033900"/>
    </source>
</evidence>
<dbReference type="Proteomes" id="UP000033900">
    <property type="component" value="Unassembled WGS sequence"/>
</dbReference>
<evidence type="ECO:0000259" key="2">
    <source>
        <dbReference type="PROSITE" id="PS51459"/>
    </source>
</evidence>
<dbReference type="PROSITE" id="PS51459">
    <property type="entry name" value="FIDO"/>
    <property type="match status" value="1"/>
</dbReference>
<dbReference type="InterPro" id="IPR036597">
    <property type="entry name" value="Fido-like_dom_sf"/>
</dbReference>
<reference evidence="3 4" key="1">
    <citation type="submission" date="2015-02" db="EMBL/GenBank/DDBJ databases">
        <title>Draft genome sequences of ten Microbacterium spp. with emphasis on heavy metal contaminated environments.</title>
        <authorList>
            <person name="Corretto E."/>
        </authorList>
    </citation>
    <scope>NUCLEOTIDE SEQUENCE [LARGE SCALE GENOMIC DNA]</scope>
    <source>
        <strain evidence="3 4">SA35</strain>
    </source>
</reference>
<name>A0A0M2HSN1_9MICO</name>
<evidence type="ECO:0000256" key="1">
    <source>
        <dbReference type="PIRSR" id="PIRSR640198-1"/>
    </source>
</evidence>
<dbReference type="Gene3D" id="1.10.3290.10">
    <property type="entry name" value="Fido-like domain"/>
    <property type="match status" value="1"/>
</dbReference>
<dbReference type="SUPFAM" id="SSF140931">
    <property type="entry name" value="Fic-like"/>
    <property type="match status" value="1"/>
</dbReference>
<keyword evidence="4" id="KW-1185">Reference proteome</keyword>
<dbReference type="Pfam" id="PF02661">
    <property type="entry name" value="Fic"/>
    <property type="match status" value="1"/>
</dbReference>
<gene>
    <name evidence="3" type="ORF">RS84_02282</name>
</gene>